<keyword evidence="6" id="KW-1185">Reference proteome</keyword>
<dbReference type="Proteomes" id="UP000007798">
    <property type="component" value="Unassembled WGS sequence"/>
</dbReference>
<dbReference type="KEGG" id="dwi:6645037"/>
<evidence type="ECO:0000256" key="3">
    <source>
        <dbReference type="PROSITE-ProRule" id="PRU00221"/>
    </source>
</evidence>
<dbReference type="Pfam" id="PF00400">
    <property type="entry name" value="WD40"/>
    <property type="match status" value="2"/>
</dbReference>
<sequence length="337" mass="37753">MDSHIRDNTWACVCGLIDNLDDGKVDEKLVIDQPKGVEEENEEKRQSLEQKDQQQQMPRQFIATGGGRSDIRVSEIVIDEDFNAAFPLLYEHPVPSLGIHNMAITPDGKTIATVSVDGLVSIVDVKQGVRFESIGMNIRNFWSVAFDPKGEFVYAGNGNGRVYKFIIDNGHLLQEYNSQRMQKIICVCSSTNDKYVASGDFEGCFTLYDSATSFVLKHIHFKKALRSIVFIQEQSIFLAACDDHSVKIVNILDSETEHTALMGHRSRVVSLDMSPDGRRFASGSSDGVVRVWDARYNKCSITFINSEKSRLWDVAFAKSNTLVAYVSSGKDQDVHYC</sequence>
<dbReference type="HOGENOM" id="CLU_000288_57_11_1"/>
<dbReference type="EMBL" id="CH964062">
    <property type="protein sequence ID" value="EDW78822.1"/>
    <property type="molecule type" value="Genomic_DNA"/>
</dbReference>
<dbReference type="SMART" id="SM00320">
    <property type="entry name" value="WD40"/>
    <property type="match status" value="4"/>
</dbReference>
<proteinExistence type="predicted"/>
<dbReference type="PANTHER" id="PTHR44090">
    <property type="entry name" value="WD REPEAT-CONTAINING PROTEIN 61"/>
    <property type="match status" value="1"/>
</dbReference>
<feature type="region of interest" description="Disordered" evidence="4">
    <location>
        <begin position="34"/>
        <end position="60"/>
    </location>
</feature>
<dbReference type="PANTHER" id="PTHR44090:SF1">
    <property type="entry name" value="SUPERKILLER COMPLEX PROTEIN 8"/>
    <property type="match status" value="1"/>
</dbReference>
<dbReference type="InterPro" id="IPR036322">
    <property type="entry name" value="WD40_repeat_dom_sf"/>
</dbReference>
<dbReference type="PhylomeDB" id="B4N383"/>
<keyword evidence="2" id="KW-0677">Repeat</keyword>
<reference evidence="5 6" key="1">
    <citation type="journal article" date="2007" name="Nature">
        <title>Evolution of genes and genomes on the Drosophila phylogeny.</title>
        <authorList>
            <consortium name="Drosophila 12 Genomes Consortium"/>
            <person name="Clark A.G."/>
            <person name="Eisen M.B."/>
            <person name="Smith D.R."/>
            <person name="Bergman C.M."/>
            <person name="Oliver B."/>
            <person name="Markow T.A."/>
            <person name="Kaufman T.C."/>
            <person name="Kellis M."/>
            <person name="Gelbart W."/>
            <person name="Iyer V.N."/>
            <person name="Pollard D.A."/>
            <person name="Sackton T.B."/>
            <person name="Larracuente A.M."/>
            <person name="Singh N.D."/>
            <person name="Abad J.P."/>
            <person name="Abt D.N."/>
            <person name="Adryan B."/>
            <person name="Aguade M."/>
            <person name="Akashi H."/>
            <person name="Anderson W.W."/>
            <person name="Aquadro C.F."/>
            <person name="Ardell D.H."/>
            <person name="Arguello R."/>
            <person name="Artieri C.G."/>
            <person name="Barbash D.A."/>
            <person name="Barker D."/>
            <person name="Barsanti P."/>
            <person name="Batterham P."/>
            <person name="Batzoglou S."/>
            <person name="Begun D."/>
            <person name="Bhutkar A."/>
            <person name="Blanco E."/>
            <person name="Bosak S.A."/>
            <person name="Bradley R.K."/>
            <person name="Brand A.D."/>
            <person name="Brent M.R."/>
            <person name="Brooks A.N."/>
            <person name="Brown R.H."/>
            <person name="Butlin R.K."/>
            <person name="Caggese C."/>
            <person name="Calvi B.R."/>
            <person name="Bernardo de Carvalho A."/>
            <person name="Caspi A."/>
            <person name="Castrezana S."/>
            <person name="Celniker S.E."/>
            <person name="Chang J.L."/>
            <person name="Chapple C."/>
            <person name="Chatterji S."/>
            <person name="Chinwalla A."/>
            <person name="Civetta A."/>
            <person name="Clifton S.W."/>
            <person name="Comeron J.M."/>
            <person name="Costello J.C."/>
            <person name="Coyne J.A."/>
            <person name="Daub J."/>
            <person name="David R.G."/>
            <person name="Delcher A.L."/>
            <person name="Delehaunty K."/>
            <person name="Do C.B."/>
            <person name="Ebling H."/>
            <person name="Edwards K."/>
            <person name="Eickbush T."/>
            <person name="Evans J.D."/>
            <person name="Filipski A."/>
            <person name="Findeiss S."/>
            <person name="Freyhult E."/>
            <person name="Fulton L."/>
            <person name="Fulton R."/>
            <person name="Garcia A.C."/>
            <person name="Gardiner A."/>
            <person name="Garfield D.A."/>
            <person name="Garvin B.E."/>
            <person name="Gibson G."/>
            <person name="Gilbert D."/>
            <person name="Gnerre S."/>
            <person name="Godfrey J."/>
            <person name="Good R."/>
            <person name="Gotea V."/>
            <person name="Gravely B."/>
            <person name="Greenberg A.J."/>
            <person name="Griffiths-Jones S."/>
            <person name="Gross S."/>
            <person name="Guigo R."/>
            <person name="Gustafson E.A."/>
            <person name="Haerty W."/>
            <person name="Hahn M.W."/>
            <person name="Halligan D.L."/>
            <person name="Halpern A.L."/>
            <person name="Halter G.M."/>
            <person name="Han M.V."/>
            <person name="Heger A."/>
            <person name="Hillier L."/>
            <person name="Hinrichs A.S."/>
            <person name="Holmes I."/>
            <person name="Hoskins R.A."/>
            <person name="Hubisz M.J."/>
            <person name="Hultmark D."/>
            <person name="Huntley M.A."/>
            <person name="Jaffe D.B."/>
            <person name="Jagadeeshan S."/>
            <person name="Jeck W.R."/>
            <person name="Johnson J."/>
            <person name="Jones C.D."/>
            <person name="Jordan W.C."/>
            <person name="Karpen G.H."/>
            <person name="Kataoka E."/>
            <person name="Keightley P.D."/>
            <person name="Kheradpour P."/>
            <person name="Kirkness E.F."/>
            <person name="Koerich L.B."/>
            <person name="Kristiansen K."/>
            <person name="Kudrna D."/>
            <person name="Kulathinal R.J."/>
            <person name="Kumar S."/>
            <person name="Kwok R."/>
            <person name="Lander E."/>
            <person name="Langley C.H."/>
            <person name="Lapoint R."/>
            <person name="Lazzaro B.P."/>
            <person name="Lee S.J."/>
            <person name="Levesque L."/>
            <person name="Li R."/>
            <person name="Lin C.F."/>
            <person name="Lin M.F."/>
            <person name="Lindblad-Toh K."/>
            <person name="Llopart A."/>
            <person name="Long M."/>
            <person name="Low L."/>
            <person name="Lozovsky E."/>
            <person name="Lu J."/>
            <person name="Luo M."/>
            <person name="Machado C.A."/>
            <person name="Makalowski W."/>
            <person name="Marzo M."/>
            <person name="Matsuda M."/>
            <person name="Matzkin L."/>
            <person name="McAllister B."/>
            <person name="McBride C.S."/>
            <person name="McKernan B."/>
            <person name="McKernan K."/>
            <person name="Mendez-Lago M."/>
            <person name="Minx P."/>
            <person name="Mollenhauer M.U."/>
            <person name="Montooth K."/>
            <person name="Mount S.M."/>
            <person name="Mu X."/>
            <person name="Myers E."/>
            <person name="Negre B."/>
            <person name="Newfeld S."/>
            <person name="Nielsen R."/>
            <person name="Noor M.A."/>
            <person name="O'Grady P."/>
            <person name="Pachter L."/>
            <person name="Papaceit M."/>
            <person name="Parisi M.J."/>
            <person name="Parisi M."/>
            <person name="Parts L."/>
            <person name="Pedersen J.S."/>
            <person name="Pesole G."/>
            <person name="Phillippy A.M."/>
            <person name="Ponting C.P."/>
            <person name="Pop M."/>
            <person name="Porcelli D."/>
            <person name="Powell J.R."/>
            <person name="Prohaska S."/>
            <person name="Pruitt K."/>
            <person name="Puig M."/>
            <person name="Quesneville H."/>
            <person name="Ram K.R."/>
            <person name="Rand D."/>
            <person name="Rasmussen M.D."/>
            <person name="Reed L.K."/>
            <person name="Reenan R."/>
            <person name="Reily A."/>
            <person name="Remington K.A."/>
            <person name="Rieger T.T."/>
            <person name="Ritchie M.G."/>
            <person name="Robin C."/>
            <person name="Rogers Y.H."/>
            <person name="Rohde C."/>
            <person name="Rozas J."/>
            <person name="Rubenfield M.J."/>
            <person name="Ruiz A."/>
            <person name="Russo S."/>
            <person name="Salzberg S.L."/>
            <person name="Sanchez-Gracia A."/>
            <person name="Saranga D.J."/>
            <person name="Sato H."/>
            <person name="Schaeffer S.W."/>
            <person name="Schatz M.C."/>
            <person name="Schlenke T."/>
            <person name="Schwartz R."/>
            <person name="Segarra C."/>
            <person name="Singh R.S."/>
            <person name="Sirot L."/>
            <person name="Sirota M."/>
            <person name="Sisneros N.B."/>
            <person name="Smith C.D."/>
            <person name="Smith T.F."/>
            <person name="Spieth J."/>
            <person name="Stage D.E."/>
            <person name="Stark A."/>
            <person name="Stephan W."/>
            <person name="Strausberg R.L."/>
            <person name="Strempel S."/>
            <person name="Sturgill D."/>
            <person name="Sutton G."/>
            <person name="Sutton G.G."/>
            <person name="Tao W."/>
            <person name="Teichmann S."/>
            <person name="Tobari Y.N."/>
            <person name="Tomimura Y."/>
            <person name="Tsolas J.M."/>
            <person name="Valente V.L."/>
            <person name="Venter E."/>
            <person name="Venter J.C."/>
            <person name="Vicario S."/>
            <person name="Vieira F.G."/>
            <person name="Vilella A.J."/>
            <person name="Villasante A."/>
            <person name="Walenz B."/>
            <person name="Wang J."/>
            <person name="Wasserman M."/>
            <person name="Watts T."/>
            <person name="Wilson D."/>
            <person name="Wilson R.K."/>
            <person name="Wing R.A."/>
            <person name="Wolfner M.F."/>
            <person name="Wong A."/>
            <person name="Wong G.K."/>
            <person name="Wu C.I."/>
            <person name="Wu G."/>
            <person name="Yamamoto D."/>
            <person name="Yang H.P."/>
            <person name="Yang S.P."/>
            <person name="Yorke J.A."/>
            <person name="Yoshida K."/>
            <person name="Zdobnov E."/>
            <person name="Zhang P."/>
            <person name="Zhang Y."/>
            <person name="Zimin A.V."/>
            <person name="Baldwin J."/>
            <person name="Abdouelleil A."/>
            <person name="Abdulkadir J."/>
            <person name="Abebe A."/>
            <person name="Abera B."/>
            <person name="Abreu J."/>
            <person name="Acer S.C."/>
            <person name="Aftuck L."/>
            <person name="Alexander A."/>
            <person name="An P."/>
            <person name="Anderson E."/>
            <person name="Anderson S."/>
            <person name="Arachi H."/>
            <person name="Azer M."/>
            <person name="Bachantsang P."/>
            <person name="Barry A."/>
            <person name="Bayul T."/>
            <person name="Berlin A."/>
            <person name="Bessette D."/>
            <person name="Bloom T."/>
            <person name="Blye J."/>
            <person name="Boguslavskiy L."/>
            <person name="Bonnet C."/>
            <person name="Boukhgalter B."/>
            <person name="Bourzgui I."/>
            <person name="Brown A."/>
            <person name="Cahill P."/>
            <person name="Channer S."/>
            <person name="Cheshatsang Y."/>
            <person name="Chuda L."/>
            <person name="Citroen M."/>
            <person name="Collymore A."/>
            <person name="Cooke P."/>
            <person name="Costello M."/>
            <person name="D'Aco K."/>
            <person name="Daza R."/>
            <person name="De Haan G."/>
            <person name="DeGray S."/>
            <person name="DeMaso C."/>
            <person name="Dhargay N."/>
            <person name="Dooley K."/>
            <person name="Dooley E."/>
            <person name="Doricent M."/>
            <person name="Dorje P."/>
            <person name="Dorjee K."/>
            <person name="Dupes A."/>
            <person name="Elong R."/>
            <person name="Falk J."/>
            <person name="Farina A."/>
            <person name="Faro S."/>
            <person name="Ferguson D."/>
            <person name="Fisher S."/>
            <person name="Foley C.D."/>
            <person name="Franke A."/>
            <person name="Friedrich D."/>
            <person name="Gadbois L."/>
            <person name="Gearin G."/>
            <person name="Gearin C.R."/>
            <person name="Giannoukos G."/>
            <person name="Goode T."/>
            <person name="Graham J."/>
            <person name="Grandbois E."/>
            <person name="Grewal S."/>
            <person name="Gyaltsen K."/>
            <person name="Hafez N."/>
            <person name="Hagos B."/>
            <person name="Hall J."/>
            <person name="Henson C."/>
            <person name="Hollinger A."/>
            <person name="Honan T."/>
            <person name="Huard M.D."/>
            <person name="Hughes L."/>
            <person name="Hurhula B."/>
            <person name="Husby M.E."/>
            <person name="Kamat A."/>
            <person name="Kanga B."/>
            <person name="Kashin S."/>
            <person name="Khazanovich D."/>
            <person name="Kisner P."/>
            <person name="Lance K."/>
            <person name="Lara M."/>
            <person name="Lee W."/>
            <person name="Lennon N."/>
            <person name="Letendre F."/>
            <person name="LeVine R."/>
            <person name="Lipovsky A."/>
            <person name="Liu X."/>
            <person name="Liu J."/>
            <person name="Liu S."/>
            <person name="Lokyitsang T."/>
            <person name="Lokyitsang Y."/>
            <person name="Lubonja R."/>
            <person name="Lui A."/>
            <person name="MacDonald P."/>
            <person name="Magnisalis V."/>
            <person name="Maru K."/>
            <person name="Matthews C."/>
            <person name="McCusker W."/>
            <person name="McDonough S."/>
            <person name="Mehta T."/>
            <person name="Meldrim J."/>
            <person name="Meneus L."/>
            <person name="Mihai O."/>
            <person name="Mihalev A."/>
            <person name="Mihova T."/>
            <person name="Mittelman R."/>
            <person name="Mlenga V."/>
            <person name="Montmayeur A."/>
            <person name="Mulrain L."/>
            <person name="Navidi A."/>
            <person name="Naylor J."/>
            <person name="Negash T."/>
            <person name="Nguyen T."/>
            <person name="Nguyen N."/>
            <person name="Nicol R."/>
            <person name="Norbu C."/>
            <person name="Norbu N."/>
            <person name="Novod N."/>
            <person name="O'Neill B."/>
            <person name="Osman S."/>
            <person name="Markiewicz E."/>
            <person name="Oyono O.L."/>
            <person name="Patti C."/>
            <person name="Phunkhang P."/>
            <person name="Pierre F."/>
            <person name="Priest M."/>
            <person name="Raghuraman S."/>
            <person name="Rege F."/>
            <person name="Reyes R."/>
            <person name="Rise C."/>
            <person name="Rogov P."/>
            <person name="Ross K."/>
            <person name="Ryan E."/>
            <person name="Settipalli S."/>
            <person name="Shea T."/>
            <person name="Sherpa N."/>
            <person name="Shi L."/>
            <person name="Shih D."/>
            <person name="Sparrow T."/>
            <person name="Spaulding J."/>
            <person name="Stalker J."/>
            <person name="Stange-Thomann N."/>
            <person name="Stavropoulos S."/>
            <person name="Stone C."/>
            <person name="Strader C."/>
            <person name="Tesfaye S."/>
            <person name="Thomson T."/>
            <person name="Thoulutsang Y."/>
            <person name="Thoulutsang D."/>
            <person name="Topham K."/>
            <person name="Topping I."/>
            <person name="Tsamla T."/>
            <person name="Vassiliev H."/>
            <person name="Vo A."/>
            <person name="Wangchuk T."/>
            <person name="Wangdi T."/>
            <person name="Weiand M."/>
            <person name="Wilkinson J."/>
            <person name="Wilson A."/>
            <person name="Yadav S."/>
            <person name="Young G."/>
            <person name="Yu Q."/>
            <person name="Zembek L."/>
            <person name="Zhong D."/>
            <person name="Zimmer A."/>
            <person name="Zwirko Z."/>
            <person name="Jaffe D.B."/>
            <person name="Alvarez P."/>
            <person name="Brockman W."/>
            <person name="Butler J."/>
            <person name="Chin C."/>
            <person name="Gnerre S."/>
            <person name="Grabherr M."/>
            <person name="Kleber M."/>
            <person name="Mauceli E."/>
            <person name="MacCallum I."/>
        </authorList>
    </citation>
    <scope>NUCLEOTIDE SEQUENCE [LARGE SCALE GENOMIC DNA]</scope>
    <source>
        <strain evidence="6">Tucson 14030-0811.24</strain>
    </source>
</reference>
<organism evidence="5 6">
    <name type="scientific">Drosophila willistoni</name>
    <name type="common">Fruit fly</name>
    <dbReference type="NCBI Taxonomy" id="7260"/>
    <lineage>
        <taxon>Eukaryota</taxon>
        <taxon>Metazoa</taxon>
        <taxon>Ecdysozoa</taxon>
        <taxon>Arthropoda</taxon>
        <taxon>Hexapoda</taxon>
        <taxon>Insecta</taxon>
        <taxon>Pterygota</taxon>
        <taxon>Neoptera</taxon>
        <taxon>Endopterygota</taxon>
        <taxon>Diptera</taxon>
        <taxon>Brachycera</taxon>
        <taxon>Muscomorpha</taxon>
        <taxon>Ephydroidea</taxon>
        <taxon>Drosophilidae</taxon>
        <taxon>Drosophila</taxon>
        <taxon>Sophophora</taxon>
    </lineage>
</organism>
<dbReference type="OrthoDB" id="273067at2759"/>
<dbReference type="AlphaFoldDB" id="B4N383"/>
<dbReference type="InterPro" id="IPR015943">
    <property type="entry name" value="WD40/YVTN_repeat-like_dom_sf"/>
</dbReference>
<dbReference type="eggNOG" id="KOG4155">
    <property type="taxonomic scope" value="Eukaryota"/>
</dbReference>
<gene>
    <name evidence="5" type="primary">Dwil\GK12651</name>
    <name evidence="5" type="ORF">Dwil_GK12651</name>
</gene>
<dbReference type="InterPro" id="IPR051510">
    <property type="entry name" value="SKI8"/>
</dbReference>
<keyword evidence="1 3" id="KW-0853">WD repeat</keyword>
<protein>
    <submittedName>
        <fullName evidence="5">Uncharacterized protein</fullName>
    </submittedName>
</protein>
<dbReference type="OMA" id="NLWDVAF"/>
<feature type="repeat" description="WD" evidence="3">
    <location>
        <begin position="261"/>
        <end position="302"/>
    </location>
</feature>
<accession>B4N383</accession>
<dbReference type="SMR" id="B4N383"/>
<dbReference type="GO" id="GO:0016593">
    <property type="term" value="C:Cdc73/Paf1 complex"/>
    <property type="evidence" value="ECO:0007669"/>
    <property type="project" value="TreeGrafter"/>
</dbReference>
<dbReference type="InterPro" id="IPR001680">
    <property type="entry name" value="WD40_rpt"/>
</dbReference>
<dbReference type="InParanoid" id="B4N383"/>
<evidence type="ECO:0000313" key="6">
    <source>
        <dbReference type="Proteomes" id="UP000007798"/>
    </source>
</evidence>
<evidence type="ECO:0000256" key="2">
    <source>
        <dbReference type="ARBA" id="ARBA00022737"/>
    </source>
</evidence>
<evidence type="ECO:0000256" key="4">
    <source>
        <dbReference type="SAM" id="MobiDB-lite"/>
    </source>
</evidence>
<dbReference type="PROSITE" id="PS50082">
    <property type="entry name" value="WD_REPEATS_2"/>
    <property type="match status" value="1"/>
</dbReference>
<evidence type="ECO:0000313" key="5">
    <source>
        <dbReference type="EMBL" id="EDW78822.1"/>
    </source>
</evidence>
<evidence type="ECO:0000256" key="1">
    <source>
        <dbReference type="ARBA" id="ARBA00022574"/>
    </source>
</evidence>
<feature type="compositionally biased region" description="Basic and acidic residues" evidence="4">
    <location>
        <begin position="34"/>
        <end position="52"/>
    </location>
</feature>
<dbReference type="STRING" id="7260.B4N383"/>
<dbReference type="PROSITE" id="PS50294">
    <property type="entry name" value="WD_REPEATS_REGION"/>
    <property type="match status" value="1"/>
</dbReference>
<dbReference type="SUPFAM" id="SSF50978">
    <property type="entry name" value="WD40 repeat-like"/>
    <property type="match status" value="1"/>
</dbReference>
<dbReference type="Gene3D" id="2.130.10.10">
    <property type="entry name" value="YVTN repeat-like/Quinoprotein amine dehydrogenase"/>
    <property type="match status" value="1"/>
</dbReference>
<name>B4N383_DROWI</name>